<dbReference type="Pfam" id="PF11163">
    <property type="entry name" value="DUF2947"/>
    <property type="match status" value="1"/>
</dbReference>
<organism evidence="1">
    <name type="scientific">hydrothermal vent metagenome</name>
    <dbReference type="NCBI Taxonomy" id="652676"/>
    <lineage>
        <taxon>unclassified sequences</taxon>
        <taxon>metagenomes</taxon>
        <taxon>ecological metagenomes</taxon>
    </lineage>
</organism>
<protein>
    <submittedName>
        <fullName evidence="1">Uncharacterized protein</fullName>
    </submittedName>
</protein>
<evidence type="ECO:0000313" key="1">
    <source>
        <dbReference type="EMBL" id="VAW68692.1"/>
    </source>
</evidence>
<dbReference type="InterPro" id="IPR021334">
    <property type="entry name" value="DUF2947"/>
</dbReference>
<reference evidence="1" key="1">
    <citation type="submission" date="2018-06" db="EMBL/GenBank/DDBJ databases">
        <authorList>
            <person name="Zhirakovskaya E."/>
        </authorList>
    </citation>
    <scope>NUCLEOTIDE SEQUENCE</scope>
</reference>
<gene>
    <name evidence="1" type="ORF">MNBD_GAMMA10-83</name>
</gene>
<dbReference type="AlphaFoldDB" id="A0A3B0XZY9"/>
<name>A0A3B0XZY9_9ZZZZ</name>
<dbReference type="EMBL" id="UOFJ01000359">
    <property type="protein sequence ID" value="VAW68692.1"/>
    <property type="molecule type" value="Genomic_DNA"/>
</dbReference>
<proteinExistence type="predicted"/>
<sequence length="150" mass="18126">MKNFQMGWRFTDKKYNLLPPDDLLKIEPIMENDSETIWHEYVSQNHGHLMLMKNRGNIYEKAFRVNWDDEKNGRKILNDQLNMKHSKELIFMWSPVASVKTTWGIVINYWTDFFYPDDDTVILFKGENIKLYYCEENIFTYKARDIITII</sequence>
<accession>A0A3B0XZY9</accession>